<evidence type="ECO:0000313" key="2">
    <source>
        <dbReference type="Proteomes" id="UP000886998"/>
    </source>
</evidence>
<gene>
    <name evidence="1" type="ORF">TNIN_465211</name>
</gene>
<name>A0A8X7CRS3_9ARAC</name>
<protein>
    <submittedName>
        <fullName evidence="1">Uncharacterized protein</fullName>
    </submittedName>
</protein>
<comment type="caution">
    <text evidence="1">The sequence shown here is derived from an EMBL/GenBank/DDBJ whole genome shotgun (WGS) entry which is preliminary data.</text>
</comment>
<dbReference type="Proteomes" id="UP000886998">
    <property type="component" value="Unassembled WGS sequence"/>
</dbReference>
<organism evidence="1 2">
    <name type="scientific">Trichonephila inaurata madagascariensis</name>
    <dbReference type="NCBI Taxonomy" id="2747483"/>
    <lineage>
        <taxon>Eukaryota</taxon>
        <taxon>Metazoa</taxon>
        <taxon>Ecdysozoa</taxon>
        <taxon>Arthropoda</taxon>
        <taxon>Chelicerata</taxon>
        <taxon>Arachnida</taxon>
        <taxon>Araneae</taxon>
        <taxon>Araneomorphae</taxon>
        <taxon>Entelegynae</taxon>
        <taxon>Araneoidea</taxon>
        <taxon>Nephilidae</taxon>
        <taxon>Trichonephila</taxon>
        <taxon>Trichonephila inaurata</taxon>
    </lineage>
</organism>
<accession>A0A8X7CRS3</accession>
<dbReference type="AlphaFoldDB" id="A0A8X7CRS3"/>
<sequence>MSDSRRITRYQEPLLNQGPSISKSSGSMISDPPVLSACQKKSKDWKLLALWIILFADHRIILENEKGLEDLKSCRSRTA</sequence>
<keyword evidence="2" id="KW-1185">Reference proteome</keyword>
<proteinExistence type="predicted"/>
<evidence type="ECO:0000313" key="1">
    <source>
        <dbReference type="EMBL" id="GFY78753.1"/>
    </source>
</evidence>
<reference evidence="1" key="1">
    <citation type="submission" date="2020-08" db="EMBL/GenBank/DDBJ databases">
        <title>Multicomponent nature underlies the extraordinary mechanical properties of spider dragline silk.</title>
        <authorList>
            <person name="Kono N."/>
            <person name="Nakamura H."/>
            <person name="Mori M."/>
            <person name="Yoshida Y."/>
            <person name="Ohtoshi R."/>
            <person name="Malay A.D."/>
            <person name="Moran D.A.P."/>
            <person name="Tomita M."/>
            <person name="Numata K."/>
            <person name="Arakawa K."/>
        </authorList>
    </citation>
    <scope>NUCLEOTIDE SEQUENCE</scope>
</reference>
<dbReference type="EMBL" id="BMAV01023173">
    <property type="protein sequence ID" value="GFY78753.1"/>
    <property type="molecule type" value="Genomic_DNA"/>
</dbReference>